<proteinExistence type="inferred from homology"/>
<evidence type="ECO:0000313" key="9">
    <source>
        <dbReference type="EMBL" id="MPM62256.1"/>
    </source>
</evidence>
<dbReference type="NCBIfam" id="TIGR00587">
    <property type="entry name" value="nfo"/>
    <property type="match status" value="1"/>
</dbReference>
<dbReference type="Pfam" id="PF01261">
    <property type="entry name" value="AP_endonuc_2"/>
    <property type="match status" value="1"/>
</dbReference>
<dbReference type="PANTHER" id="PTHR21445:SF0">
    <property type="entry name" value="APURINIC-APYRIMIDINIC ENDONUCLEASE"/>
    <property type="match status" value="1"/>
</dbReference>
<evidence type="ECO:0000256" key="5">
    <source>
        <dbReference type="ARBA" id="ARBA00022801"/>
    </source>
</evidence>
<dbReference type="InterPro" id="IPR036237">
    <property type="entry name" value="Xyl_isomerase-like_sf"/>
</dbReference>
<dbReference type="NCBIfam" id="NF002196">
    <property type="entry name" value="PRK01060.1-1"/>
    <property type="match status" value="1"/>
</dbReference>
<evidence type="ECO:0000259" key="8">
    <source>
        <dbReference type="Pfam" id="PF01261"/>
    </source>
</evidence>
<evidence type="ECO:0000256" key="6">
    <source>
        <dbReference type="ARBA" id="ARBA00022833"/>
    </source>
</evidence>
<dbReference type="GO" id="GO:0003906">
    <property type="term" value="F:DNA-(apurinic or apyrimidinic site) endonuclease activity"/>
    <property type="evidence" value="ECO:0007669"/>
    <property type="project" value="TreeGrafter"/>
</dbReference>
<dbReference type="CDD" id="cd00019">
    <property type="entry name" value="AP2Ec"/>
    <property type="match status" value="1"/>
</dbReference>
<evidence type="ECO:0000256" key="4">
    <source>
        <dbReference type="ARBA" id="ARBA00022763"/>
    </source>
</evidence>
<keyword evidence="4" id="KW-0227">DNA damage</keyword>
<dbReference type="PROSITE" id="PS00729">
    <property type="entry name" value="AP_NUCLEASE_F2_1"/>
    <property type="match status" value="1"/>
</dbReference>
<dbReference type="EC" id="3.1.21.2" evidence="9"/>
<sequence length="278" mass="31015">MIIGSHVSMSAPDYLLGSVKEALSYDANALMVYTGAPQNTIRKSVSLLKAEEAKKLMDINGIPLERMIVHAPYIINLANTVKPETYELATSFLRQEIDRVQEIGATYLVLHPGSFVSATLEEGIASIVKGLNEVVREEDKIIICLETMAGKGSEVGFEFTQLQAILSQMNYPEKFGVCLDTCHIHDAGYSLLEFDVVLKEFDEIIGLDRLYVIHLNDSKNIQGAKKDRHANLGSGEIGFEILYTIAHHPLLEDKIKILETPWIDDKPPYKEEIALLKK</sequence>
<reference evidence="9" key="1">
    <citation type="submission" date="2019-08" db="EMBL/GenBank/DDBJ databases">
        <authorList>
            <person name="Kucharzyk K."/>
            <person name="Murdoch R.W."/>
            <person name="Higgins S."/>
            <person name="Loffler F."/>
        </authorList>
    </citation>
    <scope>NUCLEOTIDE SEQUENCE</scope>
</reference>
<dbReference type="EMBL" id="VSSQ01018772">
    <property type="protein sequence ID" value="MPM62256.1"/>
    <property type="molecule type" value="Genomic_DNA"/>
</dbReference>
<dbReference type="SUPFAM" id="SSF51658">
    <property type="entry name" value="Xylose isomerase-like"/>
    <property type="match status" value="1"/>
</dbReference>
<feature type="domain" description="Xylose isomerase-like TIM barrel" evidence="8">
    <location>
        <begin position="20"/>
        <end position="278"/>
    </location>
</feature>
<dbReference type="GO" id="GO:0008081">
    <property type="term" value="F:phosphoric diester hydrolase activity"/>
    <property type="evidence" value="ECO:0007669"/>
    <property type="project" value="TreeGrafter"/>
</dbReference>
<dbReference type="AlphaFoldDB" id="A0A645BB00"/>
<dbReference type="InterPro" id="IPR001719">
    <property type="entry name" value="AP_endonuc_2"/>
</dbReference>
<evidence type="ECO:0000256" key="1">
    <source>
        <dbReference type="ARBA" id="ARBA00001947"/>
    </source>
</evidence>
<keyword evidence="3" id="KW-0479">Metal-binding</keyword>
<dbReference type="PROSITE" id="PS00730">
    <property type="entry name" value="AP_NUCLEASE_F2_2"/>
    <property type="match status" value="1"/>
</dbReference>
<comment type="similarity">
    <text evidence="2">Belongs to the AP endonuclease 2 family.</text>
</comment>
<dbReference type="InterPro" id="IPR013022">
    <property type="entry name" value="Xyl_isomerase-like_TIM-brl"/>
</dbReference>
<comment type="cofactor">
    <cofactor evidence="1">
        <name>Zn(2+)</name>
        <dbReference type="ChEBI" id="CHEBI:29105"/>
    </cofactor>
</comment>
<keyword evidence="9" id="KW-0540">Nuclease</keyword>
<keyword evidence="7" id="KW-0234">DNA repair</keyword>
<gene>
    <name evidence="9" type="primary">nfo_28</name>
    <name evidence="9" type="ORF">SDC9_109122</name>
</gene>
<evidence type="ECO:0000256" key="7">
    <source>
        <dbReference type="ARBA" id="ARBA00023204"/>
    </source>
</evidence>
<dbReference type="Gene3D" id="3.20.20.150">
    <property type="entry name" value="Divalent-metal-dependent TIM barrel enzymes"/>
    <property type="match status" value="1"/>
</dbReference>
<dbReference type="InterPro" id="IPR018246">
    <property type="entry name" value="AP_endonuc_F2_Zn_BS"/>
</dbReference>
<evidence type="ECO:0000256" key="3">
    <source>
        <dbReference type="ARBA" id="ARBA00022723"/>
    </source>
</evidence>
<accession>A0A645BB00</accession>
<evidence type="ECO:0000256" key="2">
    <source>
        <dbReference type="ARBA" id="ARBA00005340"/>
    </source>
</evidence>
<keyword evidence="5 9" id="KW-0378">Hydrolase</keyword>
<dbReference type="GO" id="GO:0006284">
    <property type="term" value="P:base-excision repair"/>
    <property type="evidence" value="ECO:0007669"/>
    <property type="project" value="TreeGrafter"/>
</dbReference>
<dbReference type="GO" id="GO:0008270">
    <property type="term" value="F:zinc ion binding"/>
    <property type="evidence" value="ECO:0007669"/>
    <property type="project" value="InterPro"/>
</dbReference>
<comment type="caution">
    <text evidence="9">The sequence shown here is derived from an EMBL/GenBank/DDBJ whole genome shotgun (WGS) entry which is preliminary data.</text>
</comment>
<organism evidence="9">
    <name type="scientific">bioreactor metagenome</name>
    <dbReference type="NCBI Taxonomy" id="1076179"/>
    <lineage>
        <taxon>unclassified sequences</taxon>
        <taxon>metagenomes</taxon>
        <taxon>ecological metagenomes</taxon>
    </lineage>
</organism>
<dbReference type="FunFam" id="3.20.20.150:FF:000001">
    <property type="entry name" value="Probable endonuclease 4"/>
    <property type="match status" value="1"/>
</dbReference>
<dbReference type="GO" id="GO:0003677">
    <property type="term" value="F:DNA binding"/>
    <property type="evidence" value="ECO:0007669"/>
    <property type="project" value="InterPro"/>
</dbReference>
<dbReference type="PANTHER" id="PTHR21445">
    <property type="entry name" value="ENDONUCLEASE IV ENDODEOXYRIBONUCLEASE IV"/>
    <property type="match status" value="1"/>
</dbReference>
<keyword evidence="9" id="KW-0255">Endonuclease</keyword>
<keyword evidence="6" id="KW-0862">Zinc</keyword>
<dbReference type="PROSITE" id="PS51432">
    <property type="entry name" value="AP_NUCLEASE_F2_4"/>
    <property type="match status" value="1"/>
</dbReference>
<name>A0A645BB00_9ZZZZ</name>
<dbReference type="PROSITE" id="PS00731">
    <property type="entry name" value="AP_NUCLEASE_F2_3"/>
    <property type="match status" value="1"/>
</dbReference>
<dbReference type="SMART" id="SM00518">
    <property type="entry name" value="AP2Ec"/>
    <property type="match status" value="1"/>
</dbReference>
<dbReference type="HAMAP" id="MF_00152">
    <property type="entry name" value="Nfo"/>
    <property type="match status" value="1"/>
</dbReference>
<dbReference type="GO" id="GO:0008833">
    <property type="term" value="F:deoxyribonuclease IV (phage-T4-induced) activity"/>
    <property type="evidence" value="ECO:0007669"/>
    <property type="project" value="UniProtKB-EC"/>
</dbReference>
<protein>
    <submittedName>
        <fullName evidence="9">Putative endonuclease 4</fullName>
        <ecNumber evidence="9">3.1.21.2</ecNumber>
    </submittedName>
</protein>